<evidence type="ECO:0000256" key="3">
    <source>
        <dbReference type="ARBA" id="ARBA00022989"/>
    </source>
</evidence>
<dbReference type="KEGG" id="mro:MROS_1922"/>
<proteinExistence type="predicted"/>
<dbReference type="RefSeq" id="WP_014856586.1">
    <property type="nucleotide sequence ID" value="NC_018178.1"/>
</dbReference>
<feature type="transmembrane region" description="Helical" evidence="5">
    <location>
        <begin position="82"/>
        <end position="105"/>
    </location>
</feature>
<evidence type="ECO:0000256" key="2">
    <source>
        <dbReference type="ARBA" id="ARBA00022692"/>
    </source>
</evidence>
<dbReference type="InterPro" id="IPR022764">
    <property type="entry name" value="Peptidase_S54_rhomboid_dom"/>
</dbReference>
<dbReference type="Gene3D" id="1.20.1540.10">
    <property type="entry name" value="Rhomboid-like"/>
    <property type="match status" value="1"/>
</dbReference>
<gene>
    <name evidence="8" type="ordered locus">MROS_1922</name>
</gene>
<feature type="domain" description="Peptidase S54 rhomboid" evidence="6">
    <location>
        <begin position="76"/>
        <end position="218"/>
    </location>
</feature>
<dbReference type="eggNOG" id="COG0705">
    <property type="taxonomic scope" value="Bacteria"/>
</dbReference>
<dbReference type="PANTHER" id="PTHR43066:SF11">
    <property type="entry name" value="PEPTIDASE S54 RHOMBOID DOMAIN-CONTAINING PROTEIN"/>
    <property type="match status" value="1"/>
</dbReference>
<evidence type="ECO:0000313" key="9">
    <source>
        <dbReference type="Proteomes" id="UP000009011"/>
    </source>
</evidence>
<organism evidence="8 9">
    <name type="scientific">Melioribacter roseus (strain DSM 23840 / JCM 17771 / VKM B-2668 / P3M-2)</name>
    <dbReference type="NCBI Taxonomy" id="1191523"/>
    <lineage>
        <taxon>Bacteria</taxon>
        <taxon>Pseudomonadati</taxon>
        <taxon>Ignavibacteriota</taxon>
        <taxon>Ignavibacteria</taxon>
        <taxon>Ignavibacteriales</taxon>
        <taxon>Melioribacteraceae</taxon>
        <taxon>Melioribacter</taxon>
    </lineage>
</organism>
<dbReference type="EMBL" id="CP003557">
    <property type="protein sequence ID" value="AFN75154.1"/>
    <property type="molecule type" value="Genomic_DNA"/>
</dbReference>
<protein>
    <submittedName>
        <fullName evidence="8">Uncharacterized protein</fullName>
    </submittedName>
</protein>
<comment type="subcellular location">
    <subcellularLocation>
        <location evidence="1">Membrane</location>
        <topology evidence="1">Multi-pass membrane protein</topology>
    </subcellularLocation>
</comment>
<name>I6ZSY6_MELRP</name>
<feature type="transmembrane region" description="Helical" evidence="5">
    <location>
        <begin position="171"/>
        <end position="193"/>
    </location>
</feature>
<evidence type="ECO:0000256" key="4">
    <source>
        <dbReference type="ARBA" id="ARBA00023136"/>
    </source>
</evidence>
<dbReference type="SMART" id="SM01160">
    <property type="entry name" value="DUF1751"/>
    <property type="match status" value="1"/>
</dbReference>
<dbReference type="OrthoDB" id="9807874at2"/>
<keyword evidence="3 5" id="KW-1133">Transmembrane helix</keyword>
<dbReference type="Pfam" id="PF01694">
    <property type="entry name" value="Rhomboid"/>
    <property type="match status" value="1"/>
</dbReference>
<dbReference type="PATRIC" id="fig|1191523.3.peg.2034"/>
<evidence type="ECO:0000259" key="6">
    <source>
        <dbReference type="Pfam" id="PF01694"/>
    </source>
</evidence>
<dbReference type="SUPFAM" id="SSF144091">
    <property type="entry name" value="Rhomboid-like"/>
    <property type="match status" value="1"/>
</dbReference>
<feature type="transmembrane region" description="Helical" evidence="5">
    <location>
        <begin position="199"/>
        <end position="218"/>
    </location>
</feature>
<dbReference type="GO" id="GO:0016020">
    <property type="term" value="C:membrane"/>
    <property type="evidence" value="ECO:0007669"/>
    <property type="project" value="UniProtKB-SubCell"/>
</dbReference>
<keyword evidence="2 5" id="KW-0812">Transmembrane</keyword>
<evidence type="ECO:0000259" key="7">
    <source>
        <dbReference type="Pfam" id="PF20216"/>
    </source>
</evidence>
<dbReference type="Pfam" id="PF20216">
    <property type="entry name" value="DUF6576"/>
    <property type="match status" value="1"/>
</dbReference>
<reference evidence="8 9" key="1">
    <citation type="journal article" date="2013" name="PLoS ONE">
        <title>Genomic analysis of Melioribacter roseus, facultatively anaerobic organotrophic bacterium representing a novel deep lineage within Bacteriodetes/Chlorobi group.</title>
        <authorList>
            <person name="Kadnikov V.V."/>
            <person name="Mardanov A.V."/>
            <person name="Podosokorskaya O.A."/>
            <person name="Gavrilov S.N."/>
            <person name="Kublanov I.V."/>
            <person name="Beletsky A.V."/>
            <person name="Bonch-Osmolovskaya E.A."/>
            <person name="Ravin N.V."/>
        </authorList>
    </citation>
    <scope>NUCLEOTIDE SEQUENCE [LARGE SCALE GENOMIC DNA]</scope>
    <source>
        <strain evidence="9">JCM 17771 / P3M-2</strain>
    </source>
</reference>
<dbReference type="STRING" id="1191523.MROS_1922"/>
<dbReference type="HOGENOM" id="CLU_055068_4_0_10"/>
<evidence type="ECO:0000256" key="5">
    <source>
        <dbReference type="SAM" id="Phobius"/>
    </source>
</evidence>
<sequence length="306" mass="35403">MGLDSRDYYRPSGFGGFSFFPKVIKNLLIINVVVFLIQLIFENFTFGGIPGWYFLNRYFALNPISGFDQLGEPYNFQIWQFITYQFMHGSFTHILFNMFMLWMFGMEIANLMGPRKFLIFYLACGIGAGLFQILLSPLLGSVSAPTIGASGAVFGIMIAFAMFFPDRYILFYFLIPIKAKYLIAILVLFEFVSVNEPTIVAHLAHIGGAVTGFLFIMLDRNYHFRFDNLFNLFKRSKSFGSSAKFRKPRKFKGTEIEEAEFYELDSDEEEITQEEIDRILDKISQSGYQNLTEREKRILFEASKRK</sequence>
<dbReference type="AlphaFoldDB" id="I6ZSY6"/>
<feature type="transmembrane region" description="Helical" evidence="5">
    <location>
        <begin position="27"/>
        <end position="55"/>
    </location>
</feature>
<keyword evidence="9" id="KW-1185">Reference proteome</keyword>
<dbReference type="GO" id="GO:0004252">
    <property type="term" value="F:serine-type endopeptidase activity"/>
    <property type="evidence" value="ECO:0007669"/>
    <property type="project" value="InterPro"/>
</dbReference>
<dbReference type="InterPro" id="IPR035952">
    <property type="entry name" value="Rhomboid-like_sf"/>
</dbReference>
<evidence type="ECO:0000313" key="8">
    <source>
        <dbReference type="EMBL" id="AFN75154.1"/>
    </source>
</evidence>
<dbReference type="Proteomes" id="UP000009011">
    <property type="component" value="Chromosome"/>
</dbReference>
<feature type="domain" description="DUF6576" evidence="7">
    <location>
        <begin position="271"/>
        <end position="305"/>
    </location>
</feature>
<feature type="transmembrane region" description="Helical" evidence="5">
    <location>
        <begin position="147"/>
        <end position="164"/>
    </location>
</feature>
<keyword evidence="4 5" id="KW-0472">Membrane</keyword>
<evidence type="ECO:0000256" key="1">
    <source>
        <dbReference type="ARBA" id="ARBA00004141"/>
    </source>
</evidence>
<dbReference type="PANTHER" id="PTHR43066">
    <property type="entry name" value="RHOMBOID-RELATED PROTEIN"/>
    <property type="match status" value="1"/>
</dbReference>
<dbReference type="InterPro" id="IPR046483">
    <property type="entry name" value="DUF6576"/>
</dbReference>
<feature type="transmembrane region" description="Helical" evidence="5">
    <location>
        <begin position="117"/>
        <end position="135"/>
    </location>
</feature>
<accession>I6ZSY6</accession>